<dbReference type="SUPFAM" id="SSF48452">
    <property type="entry name" value="TPR-like"/>
    <property type="match status" value="1"/>
</dbReference>
<dbReference type="CDD" id="cd15831">
    <property type="entry name" value="BTAD"/>
    <property type="match status" value="1"/>
</dbReference>
<dbReference type="Pfam" id="PF00486">
    <property type="entry name" value="Trans_reg_C"/>
    <property type="match status" value="1"/>
</dbReference>
<dbReference type="HOGENOM" id="CLU_004665_0_1_11"/>
<evidence type="ECO:0000256" key="2">
    <source>
        <dbReference type="ARBA" id="ARBA00023015"/>
    </source>
</evidence>
<dbReference type="SMART" id="SM01043">
    <property type="entry name" value="BTAD"/>
    <property type="match status" value="1"/>
</dbReference>
<dbReference type="Proteomes" id="UP000004705">
    <property type="component" value="Chromosome"/>
</dbReference>
<dbReference type="InterPro" id="IPR016032">
    <property type="entry name" value="Sig_transdc_resp-reg_C-effctor"/>
</dbReference>
<dbReference type="Pfam" id="PF03704">
    <property type="entry name" value="BTAD"/>
    <property type="match status" value="1"/>
</dbReference>
<evidence type="ECO:0000313" key="8">
    <source>
        <dbReference type="EMBL" id="EHY87124.1"/>
    </source>
</evidence>
<evidence type="ECO:0000256" key="4">
    <source>
        <dbReference type="ARBA" id="ARBA00023163"/>
    </source>
</evidence>
<dbReference type="EMBL" id="CM001466">
    <property type="protein sequence ID" value="EHY87124.1"/>
    <property type="molecule type" value="Genomic_DNA"/>
</dbReference>
<dbReference type="PANTHER" id="PTHR35807">
    <property type="entry name" value="TRANSCRIPTIONAL REGULATOR REDD-RELATED"/>
    <property type="match status" value="1"/>
</dbReference>
<feature type="DNA-binding region" description="OmpR/PhoB-type" evidence="5">
    <location>
        <begin position="96"/>
        <end position="196"/>
    </location>
</feature>
<dbReference type="SMART" id="SM00862">
    <property type="entry name" value="Trans_reg_C"/>
    <property type="match status" value="1"/>
</dbReference>
<dbReference type="GO" id="GO:0003677">
    <property type="term" value="F:DNA binding"/>
    <property type="evidence" value="ECO:0007669"/>
    <property type="project" value="UniProtKB-UniRule"/>
</dbReference>
<dbReference type="SMART" id="SM00421">
    <property type="entry name" value="HTH_LUXR"/>
    <property type="match status" value="1"/>
</dbReference>
<evidence type="ECO:0000259" key="6">
    <source>
        <dbReference type="PROSITE" id="PS50043"/>
    </source>
</evidence>
<proteinExistence type="inferred from homology"/>
<feature type="domain" description="HTH luxR-type" evidence="6">
    <location>
        <begin position="13"/>
        <end position="78"/>
    </location>
</feature>
<dbReference type="PROSITE" id="PS51755">
    <property type="entry name" value="OMPR_PHOB"/>
    <property type="match status" value="1"/>
</dbReference>
<dbReference type="InterPro" id="IPR005158">
    <property type="entry name" value="BTAD"/>
</dbReference>
<keyword evidence="4" id="KW-0804">Transcription</keyword>
<name>H8G570_9PSEU</name>
<organism evidence="8 9">
    <name type="scientific">Saccharomonospora azurea NA-128</name>
    <dbReference type="NCBI Taxonomy" id="882081"/>
    <lineage>
        <taxon>Bacteria</taxon>
        <taxon>Bacillati</taxon>
        <taxon>Actinomycetota</taxon>
        <taxon>Actinomycetes</taxon>
        <taxon>Pseudonocardiales</taxon>
        <taxon>Pseudonocardiaceae</taxon>
        <taxon>Saccharomonospora</taxon>
    </lineage>
</organism>
<feature type="domain" description="OmpR/PhoB-type" evidence="7">
    <location>
        <begin position="96"/>
        <end position="196"/>
    </location>
</feature>
<dbReference type="Gene3D" id="1.25.40.10">
    <property type="entry name" value="Tetratricopeptide repeat domain"/>
    <property type="match status" value="1"/>
</dbReference>
<dbReference type="Pfam" id="PF00196">
    <property type="entry name" value="GerE"/>
    <property type="match status" value="1"/>
</dbReference>
<dbReference type="Gene3D" id="1.10.10.10">
    <property type="entry name" value="Winged helix-like DNA-binding domain superfamily/Winged helix DNA-binding domain"/>
    <property type="match status" value="2"/>
</dbReference>
<dbReference type="GO" id="GO:0000160">
    <property type="term" value="P:phosphorelay signal transduction system"/>
    <property type="evidence" value="ECO:0007669"/>
    <property type="project" value="InterPro"/>
</dbReference>
<dbReference type="PANTHER" id="PTHR35807:SF1">
    <property type="entry name" value="TRANSCRIPTIONAL REGULATOR REDD"/>
    <property type="match status" value="1"/>
</dbReference>
<dbReference type="RefSeq" id="WP_005437664.1">
    <property type="nucleotide sequence ID" value="NZ_CM001466.1"/>
</dbReference>
<gene>
    <name evidence="8" type="ORF">SacazDRAFT_00136</name>
</gene>
<keyword evidence="3 5" id="KW-0238">DNA-binding</keyword>
<protein>
    <submittedName>
        <fullName evidence="8">DNA-binding transcriptional activator of the SARP family</fullName>
    </submittedName>
</protein>
<accession>H8G570</accession>
<dbReference type="PROSITE" id="PS50043">
    <property type="entry name" value="HTH_LUXR_2"/>
    <property type="match status" value="1"/>
</dbReference>
<dbReference type="InterPro" id="IPR001867">
    <property type="entry name" value="OmpR/PhoB-type_DNA-bd"/>
</dbReference>
<evidence type="ECO:0000256" key="3">
    <source>
        <dbReference type="ARBA" id="ARBA00023125"/>
    </source>
</evidence>
<dbReference type="GO" id="GO:0006355">
    <property type="term" value="P:regulation of DNA-templated transcription"/>
    <property type="evidence" value="ECO:0007669"/>
    <property type="project" value="InterPro"/>
</dbReference>
<dbReference type="InterPro" id="IPR051677">
    <property type="entry name" value="AfsR-DnrI-RedD_regulator"/>
</dbReference>
<evidence type="ECO:0000256" key="5">
    <source>
        <dbReference type="PROSITE-ProRule" id="PRU01091"/>
    </source>
</evidence>
<dbReference type="AlphaFoldDB" id="H8G570"/>
<evidence type="ECO:0000259" key="7">
    <source>
        <dbReference type="PROSITE" id="PS51755"/>
    </source>
</evidence>
<dbReference type="InterPro" id="IPR000792">
    <property type="entry name" value="Tscrpt_reg_LuxR_C"/>
</dbReference>
<dbReference type="InterPro" id="IPR011990">
    <property type="entry name" value="TPR-like_helical_dom_sf"/>
</dbReference>
<sequence>MATTTPEPPPRAPESAARRLTAGELDVLRAVGRGLNDSEIAGELGVSGAAVRRDVARLRTRLGLRDRCALIVFAFDHAIVSPCRPDSPARTGVSSPSTTRLRPRLRISALGPLRAWSGGRPVNLGPMRQQAVLAALALRPDVAVSRQELLNDGWGPEAPEGNVVQVYVYRLRKCLRPDGVGEPVICRDRFGYRFVGQSAVLDVTRLDELTAEADTAWRAGGLPAAVETHRRALDLFDGEPLAGLPGPFAEMERLRLTERRLALATRRAEGLLRLRRHAQALDELWDSSVTHPHSETVAALLMRALYETGRRADALSVFARLRELLIDDLGVEPGEPLRRLRRSVLRDEPERDAQDGMTNLALRSA</sequence>
<comment type="similarity">
    <text evidence="1">Belongs to the AfsR/DnrI/RedD regulatory family.</text>
</comment>
<dbReference type="InterPro" id="IPR036388">
    <property type="entry name" value="WH-like_DNA-bd_sf"/>
</dbReference>
<dbReference type="OrthoDB" id="4336084at2"/>
<evidence type="ECO:0000313" key="9">
    <source>
        <dbReference type="Proteomes" id="UP000004705"/>
    </source>
</evidence>
<evidence type="ECO:0000256" key="1">
    <source>
        <dbReference type="ARBA" id="ARBA00005820"/>
    </source>
</evidence>
<dbReference type="SUPFAM" id="SSF46894">
    <property type="entry name" value="C-terminal effector domain of the bipartite response regulators"/>
    <property type="match status" value="2"/>
</dbReference>
<keyword evidence="2" id="KW-0805">Transcription regulation</keyword>
<reference evidence="8 9" key="1">
    <citation type="journal article" date="2012" name="Stand. Genomic Sci.">
        <title>Genome sequence of the soil bacterium Saccharomonospora azurea type strain (NA-128(T)).</title>
        <authorList>
            <person name="Klenk H.P."/>
            <person name="Held B."/>
            <person name="Lucas S."/>
            <person name="Lapidus A."/>
            <person name="Copeland A."/>
            <person name="Hammon N."/>
            <person name="Pitluck S."/>
            <person name="Goodwin L.A."/>
            <person name="Han C."/>
            <person name="Tapia R."/>
            <person name="Brambilla E.M."/>
            <person name="Potter G."/>
            <person name="Land M."/>
            <person name="Ivanova N."/>
            <person name="Rohde M."/>
            <person name="Goker M."/>
            <person name="Detter J.C."/>
            <person name="Kyrpides N.C."/>
            <person name="Woyke T."/>
        </authorList>
    </citation>
    <scope>NUCLEOTIDE SEQUENCE [LARGE SCALE GENOMIC DNA]</scope>
    <source>
        <strain evidence="8 9">NA-128</strain>
    </source>
</reference>
<dbReference type="CDD" id="cd00383">
    <property type="entry name" value="trans_reg_C"/>
    <property type="match status" value="1"/>
</dbReference>
<keyword evidence="9" id="KW-1185">Reference proteome</keyword>